<dbReference type="Gene3D" id="1.10.10.10">
    <property type="entry name" value="Winged helix-like DNA-binding domain superfamily/Winged helix DNA-binding domain"/>
    <property type="match status" value="1"/>
</dbReference>
<dbReference type="InterPro" id="IPR018356">
    <property type="entry name" value="Tscrpt_reg_HTH_DeoR_CS"/>
</dbReference>
<dbReference type="Pfam" id="PF08220">
    <property type="entry name" value="HTH_DeoR"/>
    <property type="match status" value="1"/>
</dbReference>
<dbReference type="InterPro" id="IPR036388">
    <property type="entry name" value="WH-like_DNA-bd_sf"/>
</dbReference>
<evidence type="ECO:0000256" key="6">
    <source>
        <dbReference type="ARBA" id="ARBA00024937"/>
    </source>
</evidence>
<dbReference type="InterPro" id="IPR037171">
    <property type="entry name" value="NagB/RpiA_transferase-like"/>
</dbReference>
<dbReference type="SUPFAM" id="SSF46785">
    <property type="entry name" value="Winged helix' DNA-binding domain"/>
    <property type="match status" value="1"/>
</dbReference>
<dbReference type="PRINTS" id="PR00037">
    <property type="entry name" value="HTHLACR"/>
</dbReference>
<evidence type="ECO:0000256" key="4">
    <source>
        <dbReference type="ARBA" id="ARBA00023125"/>
    </source>
</evidence>
<evidence type="ECO:0000256" key="2">
    <source>
        <dbReference type="ARBA" id="ARBA00022491"/>
    </source>
</evidence>
<evidence type="ECO:0000256" key="1">
    <source>
        <dbReference type="ARBA" id="ARBA00021390"/>
    </source>
</evidence>
<gene>
    <name evidence="8" type="ORF">FD37_GL001776</name>
</gene>
<dbReference type="Gene3D" id="3.40.50.1360">
    <property type="match status" value="1"/>
</dbReference>
<evidence type="ECO:0000259" key="7">
    <source>
        <dbReference type="PROSITE" id="PS51000"/>
    </source>
</evidence>
<comment type="function">
    <text evidence="6">Repressor of the lactose catabolism operon. Galactose-6-phosphate is the inducer.</text>
</comment>
<accession>A0A0R1R011</accession>
<dbReference type="InterPro" id="IPR036390">
    <property type="entry name" value="WH_DNA-bd_sf"/>
</dbReference>
<dbReference type="InterPro" id="IPR001034">
    <property type="entry name" value="DeoR_HTH"/>
</dbReference>
<dbReference type="EMBL" id="AZFC01000001">
    <property type="protein sequence ID" value="KRL50653.1"/>
    <property type="molecule type" value="Genomic_DNA"/>
</dbReference>
<evidence type="ECO:0000256" key="3">
    <source>
        <dbReference type="ARBA" id="ARBA00023015"/>
    </source>
</evidence>
<dbReference type="PANTHER" id="PTHR30363:SF4">
    <property type="entry name" value="GLYCEROL-3-PHOSPHATE REGULON REPRESSOR"/>
    <property type="match status" value="1"/>
</dbReference>
<dbReference type="SUPFAM" id="SSF100950">
    <property type="entry name" value="NagB/RpiA/CoA transferase-like"/>
    <property type="match status" value="1"/>
</dbReference>
<evidence type="ECO:0000313" key="9">
    <source>
        <dbReference type="Proteomes" id="UP000051835"/>
    </source>
</evidence>
<dbReference type="PROSITE" id="PS00894">
    <property type="entry name" value="HTH_DEOR_1"/>
    <property type="match status" value="1"/>
</dbReference>
<dbReference type="InterPro" id="IPR050313">
    <property type="entry name" value="Carb_Metab_HTH_regulators"/>
</dbReference>
<dbReference type="SMART" id="SM01134">
    <property type="entry name" value="DeoRC"/>
    <property type="match status" value="1"/>
</dbReference>
<dbReference type="Pfam" id="PF00455">
    <property type="entry name" value="DeoRC"/>
    <property type="match status" value="1"/>
</dbReference>
<reference evidence="8 9" key="1">
    <citation type="journal article" date="2015" name="Genome Announc.">
        <title>Expanding the biotechnology potential of lactobacilli through comparative genomics of 213 strains and associated genera.</title>
        <authorList>
            <person name="Sun Z."/>
            <person name="Harris H.M."/>
            <person name="McCann A."/>
            <person name="Guo C."/>
            <person name="Argimon S."/>
            <person name="Zhang W."/>
            <person name="Yang X."/>
            <person name="Jeffery I.B."/>
            <person name="Cooney J.C."/>
            <person name="Kagawa T.F."/>
            <person name="Liu W."/>
            <person name="Song Y."/>
            <person name="Salvetti E."/>
            <person name="Wrobel A."/>
            <person name="Rasinkangas P."/>
            <person name="Parkhill J."/>
            <person name="Rea M.C."/>
            <person name="O'Sullivan O."/>
            <person name="Ritari J."/>
            <person name="Douillard F.P."/>
            <person name="Paul Ross R."/>
            <person name="Yang R."/>
            <person name="Briner A.E."/>
            <person name="Felis G.E."/>
            <person name="de Vos W.M."/>
            <person name="Barrangou R."/>
            <person name="Klaenhammer T.R."/>
            <person name="Caufield P.W."/>
            <person name="Cui Y."/>
            <person name="Zhang H."/>
            <person name="O'Toole P.W."/>
        </authorList>
    </citation>
    <scope>NUCLEOTIDE SEQUENCE [LARGE SCALE GENOMIC DNA]</scope>
    <source>
        <strain evidence="8 9">DSM 15429</strain>
    </source>
</reference>
<dbReference type="SMART" id="SM00420">
    <property type="entry name" value="HTH_DEOR"/>
    <property type="match status" value="1"/>
</dbReference>
<dbReference type="AlphaFoldDB" id="A0A0R1R011"/>
<proteinExistence type="predicted"/>
<dbReference type="GO" id="GO:0003677">
    <property type="term" value="F:DNA binding"/>
    <property type="evidence" value="ECO:0007669"/>
    <property type="project" value="UniProtKB-KW"/>
</dbReference>
<keyword evidence="5" id="KW-0804">Transcription</keyword>
<keyword evidence="4" id="KW-0238">DNA-binding</keyword>
<sequence>MYTKINLIPNEEKSFTDESEEPAMLNSRLEEILKVVNRQRKVAVTELARQLRVSVVTVRKDLTTLEDQGLLRRQHGFAVVNNPDNLNYRLAQHYEAKSRIARAAADLVADGATIMIESGSACALLAATLGEQGKHVTIVTNSYYIADYVANYPTLAVFVLGGRYQGTAQVVVGPLTQQMLTAFHVAQLFVGTDGYDHANGFSSRDIMRNEVAQAMARRAETVTVLTDSSKFQGASLMHQFALNEVDRVITDDSLSDAVARDLRAQTTLQLV</sequence>
<organism evidence="8 9">
    <name type="scientific">Levilactobacillus spicheri DSM 15429</name>
    <dbReference type="NCBI Taxonomy" id="1423805"/>
    <lineage>
        <taxon>Bacteria</taxon>
        <taxon>Bacillati</taxon>
        <taxon>Bacillota</taxon>
        <taxon>Bacilli</taxon>
        <taxon>Lactobacillales</taxon>
        <taxon>Lactobacillaceae</taxon>
        <taxon>Levilactobacillus</taxon>
    </lineage>
</organism>
<dbReference type="PANTHER" id="PTHR30363">
    <property type="entry name" value="HTH-TYPE TRANSCRIPTIONAL REGULATOR SRLR-RELATED"/>
    <property type="match status" value="1"/>
</dbReference>
<name>A0A0R1R011_9LACO</name>
<evidence type="ECO:0000313" key="8">
    <source>
        <dbReference type="EMBL" id="KRL50653.1"/>
    </source>
</evidence>
<dbReference type="GO" id="GO:0003700">
    <property type="term" value="F:DNA-binding transcription factor activity"/>
    <property type="evidence" value="ECO:0007669"/>
    <property type="project" value="InterPro"/>
</dbReference>
<dbReference type="Proteomes" id="UP000051835">
    <property type="component" value="Unassembled WGS sequence"/>
</dbReference>
<evidence type="ECO:0000256" key="5">
    <source>
        <dbReference type="ARBA" id="ARBA00023163"/>
    </source>
</evidence>
<keyword evidence="2" id="KW-0678">Repressor</keyword>
<dbReference type="PROSITE" id="PS51000">
    <property type="entry name" value="HTH_DEOR_2"/>
    <property type="match status" value="1"/>
</dbReference>
<comment type="caution">
    <text evidence="8">The sequence shown here is derived from an EMBL/GenBank/DDBJ whole genome shotgun (WGS) entry which is preliminary data.</text>
</comment>
<dbReference type="PATRIC" id="fig|1423805.4.peg.1817"/>
<feature type="domain" description="HTH deoR-type" evidence="7">
    <location>
        <begin position="25"/>
        <end position="80"/>
    </location>
</feature>
<keyword evidence="3" id="KW-0805">Transcription regulation</keyword>
<dbReference type="InterPro" id="IPR014036">
    <property type="entry name" value="DeoR-like_C"/>
</dbReference>
<protein>
    <recommendedName>
        <fullName evidence="1">Lactose phosphotransferase system repressor</fullName>
    </recommendedName>
</protein>